<evidence type="ECO:0000256" key="4">
    <source>
        <dbReference type="ARBA" id="ARBA00022692"/>
    </source>
</evidence>
<comment type="similarity">
    <text evidence="2 9">Belongs to the mitochondrial carrier (TC 2.A.29) family.</text>
</comment>
<evidence type="ECO:0000256" key="6">
    <source>
        <dbReference type="ARBA" id="ARBA00022989"/>
    </source>
</evidence>
<dbReference type="SUPFAM" id="SSF103506">
    <property type="entry name" value="Mitochondrial carrier"/>
    <property type="match status" value="1"/>
</dbReference>
<dbReference type="Pfam" id="PF00884">
    <property type="entry name" value="Sulfatase"/>
    <property type="match status" value="1"/>
</dbReference>
<evidence type="ECO:0000256" key="1">
    <source>
        <dbReference type="ARBA" id="ARBA00004141"/>
    </source>
</evidence>
<dbReference type="AlphaFoldDB" id="F2UPT9"/>
<feature type="repeat" description="Solcar" evidence="8">
    <location>
        <begin position="360"/>
        <end position="451"/>
    </location>
</feature>
<dbReference type="Pfam" id="PF00153">
    <property type="entry name" value="Mito_carr"/>
    <property type="match status" value="3"/>
</dbReference>
<evidence type="ECO:0000256" key="8">
    <source>
        <dbReference type="PROSITE-ProRule" id="PRU00282"/>
    </source>
</evidence>
<sequence length="559" mass="61284">MMMMRRRMMVVAVVQLLVLMCCGVAASHVSSGRKASIFFLLTDDQDVDMGFVSQPKLVSLWQKQGATLEAAFASTPVCCPSRAGIQTGRYIHNVPMTNNSIPGNCSSTAWQQGAERHNIGHLMKKPVCYTTMYTGKYLNQYGAPSAGGVQHVPRGWDNWQARNSVYYDYVISNNGTPEPHGNTYLPNLLLDKTSNFLRTLEGTDDPFFIMSLHQNMRTSCQMQLPRPPNYGKAFRDKHWFVAKQGEVAGFGSGYAPIEEKYNDLQYRRRALTLMTVDDIVANVTAHTAGATAADDQRPPGTAPRGLVQTAVALVRNEGFRALYRGLTASLGRQGTYSTTRFAVYDFLKAEFSARKADGQLTTAERFATAMTAGGCGGIVGTPMDVCNVRMQDDGRLPAAERRNYKHVGNALVRIIREEGIGKLYSGLGPNVIRAMLMTAGQLASYDTFKQLLLTTTGGLFKDNLVTHFTASTLAGGVATLLTQPVDVVKTRVMAATPGTYSSALQCAGMTLKQEGPLAFFKGTVPAFTRLGPQTILTFVFLEQLRRLHYYLTHGEDKPV</sequence>
<dbReference type="SUPFAM" id="SSF53649">
    <property type="entry name" value="Alkaline phosphatase-like"/>
    <property type="match status" value="1"/>
</dbReference>
<dbReference type="InterPro" id="IPR023395">
    <property type="entry name" value="MCP_dom_sf"/>
</dbReference>
<dbReference type="InterPro" id="IPR017850">
    <property type="entry name" value="Alkaline_phosphatase_core_sf"/>
</dbReference>
<evidence type="ECO:0000313" key="13">
    <source>
        <dbReference type="Proteomes" id="UP000007799"/>
    </source>
</evidence>
<dbReference type="RefSeq" id="XP_004988872.1">
    <property type="nucleotide sequence ID" value="XM_004988815.1"/>
</dbReference>
<dbReference type="eggNOG" id="KOG0759">
    <property type="taxonomic scope" value="Eukaryota"/>
</dbReference>
<dbReference type="Gene3D" id="3.40.720.10">
    <property type="entry name" value="Alkaline Phosphatase, subunit A"/>
    <property type="match status" value="1"/>
</dbReference>
<dbReference type="Proteomes" id="UP000007799">
    <property type="component" value="Unassembled WGS sequence"/>
</dbReference>
<name>F2UPT9_SALR5</name>
<feature type="domain" description="Sulfatase N-terminal" evidence="11">
    <location>
        <begin position="38"/>
        <end position="213"/>
    </location>
</feature>
<keyword evidence="10" id="KW-0732">Signal</keyword>
<dbReference type="InterPro" id="IPR050391">
    <property type="entry name" value="Mito_Metabolite_Transporter"/>
</dbReference>
<keyword evidence="5" id="KW-0677">Repeat</keyword>
<dbReference type="InParanoid" id="F2UPT9"/>
<evidence type="ECO:0000256" key="10">
    <source>
        <dbReference type="SAM" id="SignalP"/>
    </source>
</evidence>
<gene>
    <name evidence="12" type="ORF">PTSG_10491</name>
</gene>
<keyword evidence="13" id="KW-1185">Reference proteome</keyword>
<feature type="chain" id="PRO_5003287796" evidence="10">
    <location>
        <begin position="27"/>
        <end position="559"/>
    </location>
</feature>
<comment type="subcellular location">
    <subcellularLocation>
        <location evidence="1">Membrane</location>
        <topology evidence="1">Multi-pass membrane protein</topology>
    </subcellularLocation>
</comment>
<evidence type="ECO:0000259" key="11">
    <source>
        <dbReference type="Pfam" id="PF00884"/>
    </source>
</evidence>
<organism evidence="13">
    <name type="scientific">Salpingoeca rosetta (strain ATCC 50818 / BSB-021)</name>
    <dbReference type="NCBI Taxonomy" id="946362"/>
    <lineage>
        <taxon>Eukaryota</taxon>
        <taxon>Choanoflagellata</taxon>
        <taxon>Craspedida</taxon>
        <taxon>Salpingoecidae</taxon>
        <taxon>Salpingoeca</taxon>
    </lineage>
</organism>
<feature type="repeat" description="Solcar" evidence="8">
    <location>
        <begin position="462"/>
        <end position="547"/>
    </location>
</feature>
<dbReference type="OrthoDB" id="448427at2759"/>
<reference evidence="12" key="1">
    <citation type="submission" date="2009-08" db="EMBL/GenBank/DDBJ databases">
        <title>Annotation of Salpingoeca rosetta.</title>
        <authorList>
            <consortium name="The Broad Institute Genome Sequencing Platform"/>
            <person name="Russ C."/>
            <person name="Cuomo C."/>
            <person name="Burger G."/>
            <person name="Gray M.W."/>
            <person name="Holland P.W.H."/>
            <person name="King N."/>
            <person name="Lang F.B.F."/>
            <person name="Roger A.J."/>
            <person name="Ruiz-Trillo I."/>
            <person name="Young S.K."/>
            <person name="Zeng Q."/>
            <person name="Gargeya S."/>
            <person name="Alvarado L."/>
            <person name="Berlin A."/>
            <person name="Chapman S.B."/>
            <person name="Chen Z."/>
            <person name="Freedman E."/>
            <person name="Gellesch M."/>
            <person name="Goldberg J."/>
            <person name="Griggs A."/>
            <person name="Gujja S."/>
            <person name="Heilman E."/>
            <person name="Heiman D."/>
            <person name="Howarth C."/>
            <person name="Mehta T."/>
            <person name="Neiman D."/>
            <person name="Pearson M."/>
            <person name="Roberts A."/>
            <person name="Saif S."/>
            <person name="Shea T."/>
            <person name="Shenoy N."/>
            <person name="Sisk P."/>
            <person name="Stolte C."/>
            <person name="Sykes S."/>
            <person name="White J."/>
            <person name="Yandava C."/>
            <person name="Haas B."/>
            <person name="Nusbaum C."/>
            <person name="Birren B."/>
        </authorList>
    </citation>
    <scope>NUCLEOTIDE SEQUENCE [LARGE SCALE GENOMIC DNA]</scope>
    <source>
        <strain evidence="12">ATCC 50818</strain>
    </source>
</reference>
<dbReference type="InterPro" id="IPR018108">
    <property type="entry name" value="MCP_transmembrane"/>
</dbReference>
<keyword evidence="3 9" id="KW-0813">Transport</keyword>
<evidence type="ECO:0000313" key="12">
    <source>
        <dbReference type="EMBL" id="EGD79644.1"/>
    </source>
</evidence>
<proteinExistence type="inferred from homology"/>
<protein>
    <submittedName>
        <fullName evidence="12">Dicarboxylate carrier protein</fullName>
    </submittedName>
</protein>
<dbReference type="InterPro" id="IPR000917">
    <property type="entry name" value="Sulfatase_N"/>
</dbReference>
<evidence type="ECO:0000256" key="2">
    <source>
        <dbReference type="ARBA" id="ARBA00006375"/>
    </source>
</evidence>
<keyword evidence="6" id="KW-1133">Transmembrane helix</keyword>
<keyword evidence="7 8" id="KW-0472">Membrane</keyword>
<dbReference type="GeneID" id="16069414"/>
<dbReference type="EMBL" id="GL832987">
    <property type="protein sequence ID" value="EGD79644.1"/>
    <property type="molecule type" value="Genomic_DNA"/>
</dbReference>
<evidence type="ECO:0000256" key="5">
    <source>
        <dbReference type="ARBA" id="ARBA00022737"/>
    </source>
</evidence>
<feature type="repeat" description="Solcar" evidence="8">
    <location>
        <begin position="276"/>
        <end position="350"/>
    </location>
</feature>
<evidence type="ECO:0000256" key="3">
    <source>
        <dbReference type="ARBA" id="ARBA00022448"/>
    </source>
</evidence>
<dbReference type="eggNOG" id="KOG3731">
    <property type="taxonomic scope" value="Eukaryota"/>
</dbReference>
<dbReference type="FunCoup" id="F2UPT9">
    <property type="interactions" value="765"/>
</dbReference>
<dbReference type="KEGG" id="sre:PTSG_10491"/>
<dbReference type="PANTHER" id="PTHR45618">
    <property type="entry name" value="MITOCHONDRIAL DICARBOXYLATE CARRIER-RELATED"/>
    <property type="match status" value="1"/>
</dbReference>
<dbReference type="GO" id="GO:0016020">
    <property type="term" value="C:membrane"/>
    <property type="evidence" value="ECO:0007669"/>
    <property type="project" value="UniProtKB-SubCell"/>
</dbReference>
<evidence type="ECO:0000256" key="7">
    <source>
        <dbReference type="ARBA" id="ARBA00023136"/>
    </source>
</evidence>
<feature type="signal peptide" evidence="10">
    <location>
        <begin position="1"/>
        <end position="26"/>
    </location>
</feature>
<dbReference type="Gene3D" id="1.50.40.10">
    <property type="entry name" value="Mitochondrial carrier domain"/>
    <property type="match status" value="1"/>
</dbReference>
<evidence type="ECO:0000256" key="9">
    <source>
        <dbReference type="RuleBase" id="RU000488"/>
    </source>
</evidence>
<keyword evidence="4 8" id="KW-0812">Transmembrane</keyword>
<dbReference type="PROSITE" id="PS50920">
    <property type="entry name" value="SOLCAR"/>
    <property type="match status" value="3"/>
</dbReference>
<accession>F2UPT9</accession>